<evidence type="ECO:0000256" key="1">
    <source>
        <dbReference type="ARBA" id="ARBA00004127"/>
    </source>
</evidence>
<evidence type="ECO:0000256" key="5">
    <source>
        <dbReference type="ARBA" id="ARBA00022737"/>
    </source>
</evidence>
<evidence type="ECO:0000256" key="9">
    <source>
        <dbReference type="ARBA" id="ARBA00023136"/>
    </source>
</evidence>
<evidence type="ECO:0000256" key="10">
    <source>
        <dbReference type="SAM" id="MobiDB-lite"/>
    </source>
</evidence>
<evidence type="ECO:0000256" key="8">
    <source>
        <dbReference type="ARBA" id="ARBA00023065"/>
    </source>
</evidence>
<dbReference type="InterPro" id="IPR038081">
    <property type="entry name" value="CalX-like_sf"/>
</dbReference>
<feature type="transmembrane region" description="Helical" evidence="11">
    <location>
        <begin position="132"/>
        <end position="150"/>
    </location>
</feature>
<feature type="transmembrane region" description="Helical" evidence="11">
    <location>
        <begin position="12"/>
        <end position="36"/>
    </location>
</feature>
<feature type="region of interest" description="Disordered" evidence="10">
    <location>
        <begin position="265"/>
        <end position="291"/>
    </location>
</feature>
<dbReference type="Proteomes" id="UP000626109">
    <property type="component" value="Unassembled WGS sequence"/>
</dbReference>
<proteinExistence type="predicted"/>
<feature type="domain" description="Calx-beta" evidence="12">
    <location>
        <begin position="287"/>
        <end position="389"/>
    </location>
</feature>
<evidence type="ECO:0000256" key="11">
    <source>
        <dbReference type="SAM" id="Phobius"/>
    </source>
</evidence>
<name>A0A813KU64_POLGL</name>
<dbReference type="PANTHER" id="PTHR11878">
    <property type="entry name" value="SODIUM/CALCIUM EXCHANGER"/>
    <property type="match status" value="1"/>
</dbReference>
<feature type="non-terminal residue" evidence="13">
    <location>
        <position position="1"/>
    </location>
</feature>
<reference evidence="13" key="1">
    <citation type="submission" date="2021-02" db="EMBL/GenBank/DDBJ databases">
        <authorList>
            <person name="Dougan E. K."/>
            <person name="Rhodes N."/>
            <person name="Thang M."/>
            <person name="Chan C."/>
        </authorList>
    </citation>
    <scope>NUCLEOTIDE SEQUENCE</scope>
</reference>
<dbReference type="GO" id="GO:0012505">
    <property type="term" value="C:endomembrane system"/>
    <property type="evidence" value="ECO:0007669"/>
    <property type="project" value="UniProtKB-SubCell"/>
</dbReference>
<feature type="compositionally biased region" description="Polar residues" evidence="10">
    <location>
        <begin position="268"/>
        <end position="283"/>
    </location>
</feature>
<dbReference type="InterPro" id="IPR003644">
    <property type="entry name" value="Calx_beta"/>
</dbReference>
<dbReference type="GO" id="GO:0016020">
    <property type="term" value="C:membrane"/>
    <property type="evidence" value="ECO:0007669"/>
    <property type="project" value="InterPro"/>
</dbReference>
<dbReference type="InterPro" id="IPR051171">
    <property type="entry name" value="CaCA"/>
</dbReference>
<evidence type="ECO:0000256" key="4">
    <source>
        <dbReference type="ARBA" id="ARBA00022729"/>
    </source>
</evidence>
<dbReference type="Gene3D" id="2.60.40.2030">
    <property type="match status" value="1"/>
</dbReference>
<feature type="transmembrane region" description="Helical" evidence="11">
    <location>
        <begin position="162"/>
        <end position="182"/>
    </location>
</feature>
<dbReference type="GO" id="GO:0007154">
    <property type="term" value="P:cell communication"/>
    <property type="evidence" value="ECO:0007669"/>
    <property type="project" value="InterPro"/>
</dbReference>
<evidence type="ECO:0000259" key="12">
    <source>
        <dbReference type="SMART" id="SM00237"/>
    </source>
</evidence>
<evidence type="ECO:0000256" key="2">
    <source>
        <dbReference type="ARBA" id="ARBA00022448"/>
    </source>
</evidence>
<dbReference type="PANTHER" id="PTHR11878:SF65">
    <property type="entry name" value="NA_CA-EXCHANGE PROTEIN, ISOFORM G"/>
    <property type="match status" value="1"/>
</dbReference>
<evidence type="ECO:0000313" key="14">
    <source>
        <dbReference type="Proteomes" id="UP000626109"/>
    </source>
</evidence>
<evidence type="ECO:0000313" key="13">
    <source>
        <dbReference type="EMBL" id="CAE8712389.1"/>
    </source>
</evidence>
<organism evidence="13 14">
    <name type="scientific">Polarella glacialis</name>
    <name type="common">Dinoflagellate</name>
    <dbReference type="NCBI Taxonomy" id="89957"/>
    <lineage>
        <taxon>Eukaryota</taxon>
        <taxon>Sar</taxon>
        <taxon>Alveolata</taxon>
        <taxon>Dinophyceae</taxon>
        <taxon>Suessiales</taxon>
        <taxon>Suessiaceae</taxon>
        <taxon>Polarella</taxon>
    </lineage>
</organism>
<dbReference type="Gene3D" id="1.20.1420.30">
    <property type="entry name" value="NCX, central ion-binding region"/>
    <property type="match status" value="1"/>
</dbReference>
<dbReference type="InterPro" id="IPR044880">
    <property type="entry name" value="NCX_ion-bd_dom_sf"/>
</dbReference>
<dbReference type="SUPFAM" id="SSF141072">
    <property type="entry name" value="CalX-like"/>
    <property type="match status" value="1"/>
</dbReference>
<comment type="caution">
    <text evidence="13">The sequence shown here is derived from an EMBL/GenBank/DDBJ whole genome shotgun (WGS) entry which is preliminary data.</text>
</comment>
<keyword evidence="4" id="KW-0732">Signal</keyword>
<keyword evidence="7 11" id="KW-1133">Transmembrane helix</keyword>
<dbReference type="InterPro" id="IPR004837">
    <property type="entry name" value="NaCa_Exmemb"/>
</dbReference>
<dbReference type="Pfam" id="PF03160">
    <property type="entry name" value="Calx-beta"/>
    <property type="match status" value="1"/>
</dbReference>
<keyword evidence="9 11" id="KW-0472">Membrane</keyword>
<keyword evidence="3 11" id="KW-0812">Transmembrane</keyword>
<keyword evidence="8" id="KW-0406">Ion transport</keyword>
<keyword evidence="6" id="KW-0106">Calcium</keyword>
<evidence type="ECO:0000256" key="3">
    <source>
        <dbReference type="ARBA" id="ARBA00022692"/>
    </source>
</evidence>
<protein>
    <recommendedName>
        <fullName evidence="12">Calx-beta domain-containing protein</fullName>
    </recommendedName>
</protein>
<keyword evidence="5" id="KW-0677">Repeat</keyword>
<keyword evidence="2" id="KW-0813">Transport</keyword>
<dbReference type="EMBL" id="CAJNNW010032319">
    <property type="protein sequence ID" value="CAE8712389.1"/>
    <property type="molecule type" value="Genomic_DNA"/>
</dbReference>
<accession>A0A813KU64</accession>
<comment type="subcellular location">
    <subcellularLocation>
        <location evidence="1">Endomembrane system</location>
        <topology evidence="1">Multi-pass membrane protein</topology>
    </subcellularLocation>
</comment>
<feature type="transmembrane region" description="Helical" evidence="11">
    <location>
        <begin position="101"/>
        <end position="120"/>
    </location>
</feature>
<dbReference type="Pfam" id="PF01699">
    <property type="entry name" value="Na_Ca_ex"/>
    <property type="match status" value="1"/>
</dbReference>
<evidence type="ECO:0000256" key="7">
    <source>
        <dbReference type="ARBA" id="ARBA00022989"/>
    </source>
</evidence>
<gene>
    <name evidence="13" type="ORF">PGLA2088_LOCUS37014</name>
</gene>
<dbReference type="AlphaFoldDB" id="A0A813KU64"/>
<evidence type="ECO:0000256" key="6">
    <source>
        <dbReference type="ARBA" id="ARBA00022837"/>
    </source>
</evidence>
<sequence length="456" mass="49578">MEQEWSRGLRAVLYILGLLWLFAGVAVVADIFMSAIESITSQKRRVLDPKTGKSVTYKVWNDTVANLTLMALGSSAPEILLSVIEILSNNFYAGDLGPSTIVGSAAFNLFCISAVCVVSIPNGEIRMIKDTNVYMVTAFFSVFAYLWIFLIVSGNTPDVIDIWEGIVTFLFFPLLTGLAFAADKGYLSSVQKRELSSHDRVIDKADLSKEELASLELRLRKQHGMELSDEEVARLIGKETAEPKSKAAYRVAATRALLGGKRVKTGGSADNLQDSKKSMSSVVPEQGGLGSCPDDSPAPSCFVAFSAKNYAVMESVGNMLLPVRRTGDLSVPMQVDYKCRDGQAKAGEDFDAVEGTLKFEAGQEELKIAIKIINDTACEDDEDFFVELSNPRGIGQDASVVALGSLSTARVLIVDDDIPGILFFEQEVVEVQEESSNKKMRVTVKRKDGSNGVITC</sequence>
<dbReference type="SMART" id="SM00237">
    <property type="entry name" value="Calx_beta"/>
    <property type="match status" value="1"/>
</dbReference>
<dbReference type="GO" id="GO:0005432">
    <property type="term" value="F:calcium:sodium antiporter activity"/>
    <property type="evidence" value="ECO:0007669"/>
    <property type="project" value="TreeGrafter"/>
</dbReference>
<dbReference type="GO" id="GO:0098703">
    <property type="term" value="P:calcium ion import across plasma membrane"/>
    <property type="evidence" value="ECO:0007669"/>
    <property type="project" value="TreeGrafter"/>
</dbReference>